<name>A0A099F895_9RHOB</name>
<dbReference type="Proteomes" id="UP000029917">
    <property type="component" value="Unassembled WGS sequence"/>
</dbReference>
<dbReference type="STRING" id="690417.IC63_10040"/>
<keyword evidence="2" id="KW-1185">Reference proteome</keyword>
<accession>A0A099F895</accession>
<gene>
    <name evidence="1" type="ORF">IC63_10040</name>
</gene>
<dbReference type="PANTHER" id="PTHR35810:SF1">
    <property type="entry name" value="CYTOPLASMIC PROTEIN"/>
    <property type="match status" value="1"/>
</dbReference>
<reference evidence="1 2" key="2">
    <citation type="submission" date="2014-10" db="EMBL/GenBank/DDBJ databases">
        <title>Paracoccus sanguinis sp. nov., isolated from clinical specimens of New York State patients.</title>
        <authorList>
            <person name="Mingle L.A."/>
            <person name="Cole J.A."/>
            <person name="Lapierre P."/>
            <person name="Musser K.A."/>
        </authorList>
    </citation>
    <scope>NUCLEOTIDE SEQUENCE [LARGE SCALE GENOMIC DNA]</scope>
    <source>
        <strain evidence="1 2">HAMBI 3106</strain>
    </source>
</reference>
<evidence type="ECO:0008006" key="3">
    <source>
        <dbReference type="Google" id="ProtNLM"/>
    </source>
</evidence>
<dbReference type="AlphaFoldDB" id="A0A099F895"/>
<dbReference type="Pfam" id="PF13310">
    <property type="entry name" value="Virulence_RhuM"/>
    <property type="match status" value="1"/>
</dbReference>
<dbReference type="PANTHER" id="PTHR35810">
    <property type="entry name" value="CYTOPLASMIC PROTEIN-RELATED"/>
    <property type="match status" value="1"/>
</dbReference>
<evidence type="ECO:0000313" key="2">
    <source>
        <dbReference type="Proteomes" id="UP000029917"/>
    </source>
</evidence>
<comment type="caution">
    <text evidence="1">The sequence shown here is derived from an EMBL/GenBank/DDBJ whole genome shotgun (WGS) entry which is preliminary data.</text>
</comment>
<proteinExistence type="predicted"/>
<reference evidence="1 2" key="1">
    <citation type="submission" date="2014-09" db="EMBL/GenBank/DDBJ databases">
        <authorList>
            <person name="McGinnis J.M."/>
            <person name="Wolfgang W.J."/>
        </authorList>
    </citation>
    <scope>NUCLEOTIDE SEQUENCE [LARGE SCALE GENOMIC DNA]</scope>
    <source>
        <strain evidence="1 2">HAMBI 3106</strain>
    </source>
</reference>
<sequence length="332" mass="37961">MIHEVELVEYLDPGRHEPIVFRLDPGTETMWATQAQIAELFQTERSNVTKHIKNIFDDGELAEASNVQKVHIAGSSKPVAIYSLDAVISVGYRVNSKAATRFRQWATGTIKAFIEQGFVVNERALRESPEKLNKLAAQLRALRSEEKQVYAKVRECFKISASDYEPSSQQVKTFYALLQDKFHHAITGMEGSKLILDRVDHRQPNMGVQTFKGKEPTLAEATTAKNLLDKDELYRLHILSEQFLLYAEATALAGRKMTMGSLHKQLDRLLELNDYPVFEGWKAFIKDAAERHARQELTLYKKRRKLEELKIDYDEEALVDGDYDDMLIDLLG</sequence>
<dbReference type="EMBL" id="JRKS01000029">
    <property type="protein sequence ID" value="KGJ06925.1"/>
    <property type="molecule type" value="Genomic_DNA"/>
</dbReference>
<protein>
    <recommendedName>
        <fullName evidence="3">Toxin Fic</fullName>
    </recommendedName>
</protein>
<organism evidence="1 2">
    <name type="scientific">Paracoccus sphaerophysae</name>
    <dbReference type="NCBI Taxonomy" id="690417"/>
    <lineage>
        <taxon>Bacteria</taxon>
        <taxon>Pseudomonadati</taxon>
        <taxon>Pseudomonadota</taxon>
        <taxon>Alphaproteobacteria</taxon>
        <taxon>Rhodobacterales</taxon>
        <taxon>Paracoccaceae</taxon>
        <taxon>Paracoccus</taxon>
    </lineage>
</organism>
<dbReference type="InterPro" id="IPR011204">
    <property type="entry name" value="Virulence_RhuM-like"/>
</dbReference>
<evidence type="ECO:0000313" key="1">
    <source>
        <dbReference type="EMBL" id="KGJ06925.1"/>
    </source>
</evidence>